<dbReference type="Proteomes" id="UP000054422">
    <property type="component" value="Unassembled WGS sequence"/>
</dbReference>
<dbReference type="PANTHER" id="PTHR44167:SF24">
    <property type="entry name" value="SERINE_THREONINE-PROTEIN KINASE CHK2"/>
    <property type="match status" value="1"/>
</dbReference>
<dbReference type="InterPro" id="IPR011009">
    <property type="entry name" value="Kinase-like_dom_sf"/>
</dbReference>
<keyword evidence="6" id="KW-0418">Kinase</keyword>
<organism evidence="6 7">
    <name type="scientific">Legionella norrlandica</name>
    <dbReference type="NCBI Taxonomy" id="1498499"/>
    <lineage>
        <taxon>Bacteria</taxon>
        <taxon>Pseudomonadati</taxon>
        <taxon>Pseudomonadota</taxon>
        <taxon>Gammaproteobacteria</taxon>
        <taxon>Legionellales</taxon>
        <taxon>Legionellaceae</taxon>
        <taxon>Legionella</taxon>
    </lineage>
</organism>
<evidence type="ECO:0000313" key="7">
    <source>
        <dbReference type="Proteomes" id="UP000054422"/>
    </source>
</evidence>
<dbReference type="NCBIfam" id="NF043056">
    <property type="entry name" value="T4SS_LegK1"/>
    <property type="match status" value="1"/>
</dbReference>
<dbReference type="GO" id="GO:0004672">
    <property type="term" value="F:protein kinase activity"/>
    <property type="evidence" value="ECO:0007669"/>
    <property type="project" value="InterPro"/>
</dbReference>
<protein>
    <submittedName>
        <fullName evidence="6">Protein kinase</fullName>
    </submittedName>
</protein>
<accession>A0A0A2STI0</accession>
<evidence type="ECO:0000256" key="4">
    <source>
        <dbReference type="SAM" id="Phobius"/>
    </source>
</evidence>
<dbReference type="InterPro" id="IPR000719">
    <property type="entry name" value="Prot_kinase_dom"/>
</dbReference>
<proteinExistence type="predicted"/>
<dbReference type="STRING" id="1498499.EP47_11485"/>
<keyword evidence="1 3" id="KW-0547">Nucleotide-binding</keyword>
<sequence length="520" mass="60321">MPAMFFRIDAANIRALHANNSHAFEALRCYLNDTSSLGVWNKNQEYQYNYKNINYRFCFTHSLVRQPRKSDKEKYKFEVFDPEQKPVGKGGYGIVYPIIGSIRLEADPAIKKNKKNKLVKIQSHTELDRSYAVVQEYKGLLQAGHIAVKPPVFITDKRNKLSYLIMEKVDGIVLEEVLNPVKRLNLLEEIPEFNFFHRIELTFAILKAIQEQITNKHLIHRDIKPDNIIVDLNKSPPVAKVIDFGFVLREPEQDYRRCGTRAYRAPETFIVKPTYSTKADVWSTGRLLSYLWGDEYSNYYISRDKTVDFVIKKSSNELLFSYPELELYLTEEDKNKIRVCLRKMLLVDPDERGTIDEAIEQFSQINFEKYKKLTQSALNENDIRLRRQLNSIHLHLISLQGKEKELRQKSCFEAADAMNRLVNKLSNYTNYLEKNPSLFLIKRYKDCCTREIDLANSTLRNHRNTLWLIAELSTAIALLGVGYLVALGINYCATGRLGLFSQTKSEKLLDEVTNSILVMG</sequence>
<keyword evidence="7" id="KW-1185">Reference proteome</keyword>
<keyword evidence="6" id="KW-0808">Transferase</keyword>
<dbReference type="InterPro" id="IPR017441">
    <property type="entry name" value="Protein_kinase_ATP_BS"/>
</dbReference>
<evidence type="ECO:0000259" key="5">
    <source>
        <dbReference type="PROSITE" id="PS50011"/>
    </source>
</evidence>
<dbReference type="Pfam" id="PF00069">
    <property type="entry name" value="Pkinase"/>
    <property type="match status" value="1"/>
</dbReference>
<evidence type="ECO:0000256" key="2">
    <source>
        <dbReference type="ARBA" id="ARBA00022840"/>
    </source>
</evidence>
<dbReference type="PROSITE" id="PS00108">
    <property type="entry name" value="PROTEIN_KINASE_ST"/>
    <property type="match status" value="1"/>
</dbReference>
<dbReference type="InterPro" id="IPR049986">
    <property type="entry name" value="T4SS_LegK1"/>
</dbReference>
<evidence type="ECO:0000256" key="3">
    <source>
        <dbReference type="PROSITE-ProRule" id="PRU10141"/>
    </source>
</evidence>
<dbReference type="EMBL" id="JNCF01000001">
    <property type="protein sequence ID" value="KGP64390.1"/>
    <property type="molecule type" value="Genomic_DNA"/>
</dbReference>
<feature type="binding site" evidence="3">
    <location>
        <position position="112"/>
    </location>
    <ligand>
        <name>ATP</name>
        <dbReference type="ChEBI" id="CHEBI:30616"/>
    </ligand>
</feature>
<dbReference type="PANTHER" id="PTHR44167">
    <property type="entry name" value="OVARIAN-SPECIFIC SERINE/THREONINE-PROTEIN KINASE LOK-RELATED"/>
    <property type="match status" value="1"/>
</dbReference>
<keyword evidence="4" id="KW-0812">Transmembrane</keyword>
<dbReference type="GO" id="GO:0005524">
    <property type="term" value="F:ATP binding"/>
    <property type="evidence" value="ECO:0007669"/>
    <property type="project" value="UniProtKB-UniRule"/>
</dbReference>
<dbReference type="Gene3D" id="1.10.510.10">
    <property type="entry name" value="Transferase(Phosphotransferase) domain 1"/>
    <property type="match status" value="1"/>
</dbReference>
<dbReference type="PROSITE" id="PS00107">
    <property type="entry name" value="PROTEIN_KINASE_ATP"/>
    <property type="match status" value="1"/>
</dbReference>
<evidence type="ECO:0000313" key="6">
    <source>
        <dbReference type="EMBL" id="KGP64390.1"/>
    </source>
</evidence>
<keyword evidence="2 3" id="KW-0067">ATP-binding</keyword>
<name>A0A0A2STI0_9GAMM</name>
<feature type="domain" description="Protein kinase" evidence="5">
    <location>
        <begin position="81"/>
        <end position="367"/>
    </location>
</feature>
<dbReference type="SUPFAM" id="SSF56112">
    <property type="entry name" value="Protein kinase-like (PK-like)"/>
    <property type="match status" value="1"/>
</dbReference>
<dbReference type="SMART" id="SM00220">
    <property type="entry name" value="S_TKc"/>
    <property type="match status" value="1"/>
</dbReference>
<dbReference type="InterPro" id="IPR008271">
    <property type="entry name" value="Ser/Thr_kinase_AS"/>
</dbReference>
<dbReference type="PROSITE" id="PS50011">
    <property type="entry name" value="PROTEIN_KINASE_DOM"/>
    <property type="match status" value="1"/>
</dbReference>
<feature type="transmembrane region" description="Helical" evidence="4">
    <location>
        <begin position="466"/>
        <end position="489"/>
    </location>
</feature>
<comment type="caution">
    <text evidence="6">The sequence shown here is derived from an EMBL/GenBank/DDBJ whole genome shotgun (WGS) entry which is preliminary data.</text>
</comment>
<evidence type="ECO:0000256" key="1">
    <source>
        <dbReference type="ARBA" id="ARBA00022741"/>
    </source>
</evidence>
<gene>
    <name evidence="6" type="ORF">EP47_11485</name>
</gene>
<keyword evidence="4" id="KW-0472">Membrane</keyword>
<keyword evidence="4" id="KW-1133">Transmembrane helix</keyword>
<reference evidence="6 7" key="1">
    <citation type="submission" date="2014-05" db="EMBL/GenBank/DDBJ databases">
        <authorList>
            <person name="Rizzardi K."/>
            <person name="Winiecka-Krusnell J."/>
            <person name="Ramliden M."/>
            <person name="Alm E."/>
            <person name="Andersson S."/>
            <person name="Byfors S."/>
        </authorList>
    </citation>
    <scope>NUCLEOTIDE SEQUENCE [LARGE SCALE GENOMIC DNA]</scope>
    <source>
        <strain evidence="6 7">LEGN</strain>
    </source>
</reference>
<dbReference type="AlphaFoldDB" id="A0A0A2STI0"/>
<dbReference type="OrthoDB" id="4103069at2"/>